<dbReference type="InterPro" id="IPR003439">
    <property type="entry name" value="ABC_transporter-like_ATP-bd"/>
</dbReference>
<feature type="transmembrane region" description="Helical" evidence="10">
    <location>
        <begin position="568"/>
        <end position="590"/>
    </location>
</feature>
<protein>
    <submittedName>
        <fullName evidence="12">ATP-binding cassette sub-family G member 4</fullName>
    </submittedName>
</protein>
<dbReference type="Gene3D" id="3.40.50.300">
    <property type="entry name" value="P-loop containing nucleotide triphosphate hydrolases"/>
    <property type="match status" value="1"/>
</dbReference>
<evidence type="ECO:0000256" key="10">
    <source>
        <dbReference type="SAM" id="Phobius"/>
    </source>
</evidence>
<dbReference type="Pfam" id="PF01061">
    <property type="entry name" value="ABC2_membrane"/>
    <property type="match status" value="1"/>
</dbReference>
<evidence type="ECO:0000256" key="8">
    <source>
        <dbReference type="ARBA" id="ARBA00023136"/>
    </source>
</evidence>
<comment type="subcellular location">
    <subcellularLocation>
        <location evidence="1">Membrane</location>
        <topology evidence="1">Multi-pass membrane protein</topology>
    </subcellularLocation>
</comment>
<feature type="region of interest" description="Disordered" evidence="9">
    <location>
        <begin position="293"/>
        <end position="317"/>
    </location>
</feature>
<dbReference type="GO" id="GO:0016887">
    <property type="term" value="F:ATP hydrolysis activity"/>
    <property type="evidence" value="ECO:0007669"/>
    <property type="project" value="InterPro"/>
</dbReference>
<organism evidence="12">
    <name type="scientific">Culex pipiens</name>
    <name type="common">House mosquito</name>
    <dbReference type="NCBI Taxonomy" id="7175"/>
    <lineage>
        <taxon>Eukaryota</taxon>
        <taxon>Metazoa</taxon>
        <taxon>Ecdysozoa</taxon>
        <taxon>Arthropoda</taxon>
        <taxon>Hexapoda</taxon>
        <taxon>Insecta</taxon>
        <taxon>Pterygota</taxon>
        <taxon>Neoptera</taxon>
        <taxon>Endopterygota</taxon>
        <taxon>Diptera</taxon>
        <taxon>Nematocera</taxon>
        <taxon>Culicoidea</taxon>
        <taxon>Culicidae</taxon>
        <taxon>Culicinae</taxon>
        <taxon>Culicini</taxon>
        <taxon>Culex</taxon>
        <taxon>Culex</taxon>
    </lineage>
</organism>
<feature type="transmembrane region" description="Helical" evidence="10">
    <location>
        <begin position="342"/>
        <end position="364"/>
    </location>
</feature>
<dbReference type="InterPro" id="IPR013525">
    <property type="entry name" value="ABC2_TM"/>
</dbReference>
<reference evidence="12" key="1">
    <citation type="submission" date="2021-05" db="EMBL/GenBank/DDBJ databases">
        <authorList>
            <person name="Alioto T."/>
            <person name="Alioto T."/>
            <person name="Gomez Garrido J."/>
        </authorList>
    </citation>
    <scope>NUCLEOTIDE SEQUENCE</scope>
</reference>
<sequence length="595" mass="66408">MTPSCNDPAEVVIPLLDFSTTLAFNNLNYTVQQGSTSKTLLSNVSGSFRSGRLVAILGPSGAGKSTLLNVLSGFKAKGVKGQILINNEVVDRQRYRQLVAYNAQDVKLLPNITVEETLRYTADLKMSAKVSSSVKKTTINGIVKLLGLENCTKTQARLLSGGEKKRLSIGQELVSNPRILFFDEPTSGLDSESSYQVISYMKDLAKQGRCVISVIHQPSSELLELFDDIYLVAGGHCLYRGSLENLIPTLSEVGFVCPQYYNRADFAIKIASRSNPEMEKVDQLIRLMELDTNSDQNGNKRPDRLSPKPLDEDESRSQYPISQWRQFAILTRRTTLGTIRNFTLTVLRFIGHLLFGLIIGTVYYDIGNDGAKILSNIGFIMLTLLFIVFANAMSVVLTFPLEMSVFIREYKSNSYSIVAYFCSKIVADFPLMLAGITLFHGTAYYMTGQINEPSRAACFWAMCVGMGWFAQVYGLLGGSIFPIEVSPFIIPVTMLPGVLFCGFFIRYDELFAAFQPLTFVSPFRFTFEGASLALYGFGRKDLGCSEMFCYYRKAAKILDMLDMKDENFWIDVGGLVTIIVLLHVALYISLRMRLR</sequence>
<accession>A0A8D8FTL7</accession>
<dbReference type="InterPro" id="IPR017871">
    <property type="entry name" value="ABC_transporter-like_CS"/>
</dbReference>
<keyword evidence="4 10" id="KW-0812">Transmembrane</keyword>
<dbReference type="FunFam" id="3.40.50.300:FF:001077">
    <property type="entry name" value="Uncharacterized protein, isoform A"/>
    <property type="match status" value="1"/>
</dbReference>
<evidence type="ECO:0000313" key="12">
    <source>
        <dbReference type="EMBL" id="CAG6484767.1"/>
    </source>
</evidence>
<feature type="compositionally biased region" description="Basic and acidic residues" evidence="9">
    <location>
        <begin position="298"/>
        <end position="310"/>
    </location>
</feature>
<dbReference type="SUPFAM" id="SSF52540">
    <property type="entry name" value="P-loop containing nucleoside triphosphate hydrolases"/>
    <property type="match status" value="1"/>
</dbReference>
<evidence type="ECO:0000256" key="1">
    <source>
        <dbReference type="ARBA" id="ARBA00004141"/>
    </source>
</evidence>
<feature type="transmembrane region" description="Helical" evidence="10">
    <location>
        <begin position="376"/>
        <end position="397"/>
    </location>
</feature>
<dbReference type="PROSITE" id="PS50893">
    <property type="entry name" value="ABC_TRANSPORTER_2"/>
    <property type="match status" value="1"/>
</dbReference>
<evidence type="ECO:0000256" key="9">
    <source>
        <dbReference type="SAM" id="MobiDB-lite"/>
    </source>
</evidence>
<dbReference type="GO" id="GO:0005524">
    <property type="term" value="F:ATP binding"/>
    <property type="evidence" value="ECO:0007669"/>
    <property type="project" value="UniProtKB-KW"/>
</dbReference>
<evidence type="ECO:0000256" key="2">
    <source>
        <dbReference type="ARBA" id="ARBA00005814"/>
    </source>
</evidence>
<feature type="transmembrane region" description="Helical" evidence="10">
    <location>
        <begin position="488"/>
        <end position="505"/>
    </location>
</feature>
<dbReference type="AlphaFoldDB" id="A0A8D8FTL7"/>
<feature type="transmembrane region" description="Helical" evidence="10">
    <location>
        <begin position="417"/>
        <end position="445"/>
    </location>
</feature>
<keyword evidence="3" id="KW-0813">Transport</keyword>
<evidence type="ECO:0000259" key="11">
    <source>
        <dbReference type="PROSITE" id="PS50893"/>
    </source>
</evidence>
<keyword evidence="6 12" id="KW-0067">ATP-binding</keyword>
<dbReference type="InterPro" id="IPR050352">
    <property type="entry name" value="ABCG_transporters"/>
</dbReference>
<dbReference type="CDD" id="cd03213">
    <property type="entry name" value="ABCG_EPDR"/>
    <property type="match status" value="1"/>
</dbReference>
<dbReference type="EMBL" id="HBUE01100000">
    <property type="protein sequence ID" value="CAG6484774.1"/>
    <property type="molecule type" value="Transcribed_RNA"/>
</dbReference>
<proteinExistence type="inferred from homology"/>
<name>A0A8D8FTL7_CULPI</name>
<dbReference type="GO" id="GO:0140359">
    <property type="term" value="F:ABC-type transporter activity"/>
    <property type="evidence" value="ECO:0007669"/>
    <property type="project" value="InterPro"/>
</dbReference>
<evidence type="ECO:0000256" key="3">
    <source>
        <dbReference type="ARBA" id="ARBA00022448"/>
    </source>
</evidence>
<dbReference type="PROSITE" id="PS00211">
    <property type="entry name" value="ABC_TRANSPORTER_1"/>
    <property type="match status" value="1"/>
</dbReference>
<keyword evidence="8 10" id="KW-0472">Membrane</keyword>
<dbReference type="InterPro" id="IPR027417">
    <property type="entry name" value="P-loop_NTPase"/>
</dbReference>
<dbReference type="InterPro" id="IPR003593">
    <property type="entry name" value="AAA+_ATPase"/>
</dbReference>
<feature type="domain" description="ABC transporter" evidence="11">
    <location>
        <begin position="22"/>
        <end position="259"/>
    </location>
</feature>
<dbReference type="GO" id="GO:0005886">
    <property type="term" value="C:plasma membrane"/>
    <property type="evidence" value="ECO:0007669"/>
    <property type="project" value="TreeGrafter"/>
</dbReference>
<evidence type="ECO:0000256" key="4">
    <source>
        <dbReference type="ARBA" id="ARBA00022692"/>
    </source>
</evidence>
<comment type="similarity">
    <text evidence="2">Belongs to the ABC transporter superfamily. ABCG family. Eye pigment precursor importer (TC 3.A.1.204) subfamily.</text>
</comment>
<dbReference type="SMART" id="SM00382">
    <property type="entry name" value="AAA"/>
    <property type="match status" value="1"/>
</dbReference>
<dbReference type="EMBL" id="HBUE01099996">
    <property type="protein sequence ID" value="CAG6484769.1"/>
    <property type="molecule type" value="Transcribed_RNA"/>
</dbReference>
<keyword evidence="5" id="KW-0547">Nucleotide-binding</keyword>
<dbReference type="Pfam" id="PF00005">
    <property type="entry name" value="ABC_tran"/>
    <property type="match status" value="1"/>
</dbReference>
<feature type="transmembrane region" description="Helical" evidence="10">
    <location>
        <begin position="457"/>
        <end position="476"/>
    </location>
</feature>
<evidence type="ECO:0000256" key="5">
    <source>
        <dbReference type="ARBA" id="ARBA00022741"/>
    </source>
</evidence>
<dbReference type="EMBL" id="HBUE01099994">
    <property type="protein sequence ID" value="CAG6484767.1"/>
    <property type="molecule type" value="Transcribed_RNA"/>
</dbReference>
<evidence type="ECO:0000256" key="6">
    <source>
        <dbReference type="ARBA" id="ARBA00022840"/>
    </source>
</evidence>
<evidence type="ECO:0000256" key="7">
    <source>
        <dbReference type="ARBA" id="ARBA00022989"/>
    </source>
</evidence>
<keyword evidence="7 10" id="KW-1133">Transmembrane helix</keyword>
<dbReference type="PANTHER" id="PTHR48041">
    <property type="entry name" value="ABC TRANSPORTER G FAMILY MEMBER 28"/>
    <property type="match status" value="1"/>
</dbReference>
<dbReference type="PANTHER" id="PTHR48041:SF118">
    <property type="entry name" value="ATP-BINDING CASSETTE TRANSPORTER (ABC TRANSPORTER) FAMILY G MEMBER 16"/>
    <property type="match status" value="1"/>
</dbReference>